<dbReference type="SUPFAM" id="SSF55874">
    <property type="entry name" value="ATPase domain of HSP90 chaperone/DNA topoisomerase II/histidine kinase"/>
    <property type="match status" value="1"/>
</dbReference>
<sequence length="1507" mass="167110">MIERSQNACTGSFFMDEQLGRQHAAAWFHSASTFNEPTLRTKAYANAAIEEFVKLQLKQPEILSTLLTGGNQGAKLLNTDPYQGLREVIQNADDLKASCVQFGVRTVENRKQLAIVHNGLPVELTHVVPMIYPFYSTKQKSAELKGRFGIGLKTLTQLGEHLSVHSAPFHFGSRDDHVARVEEASPIEGFYDPLDDQTLITVDLYQDYSLASLTHWFDDWEPSDLIFLDHVRTISLVDLDERTVLKKLAIQVAEQPRQFSVTLGKQPSKVIHFTFVIDDARWERFVCRVKVPPGKERAAKATGDFTPIGIALPLDGNARGRLHVALPTKIHTNTSFSVDAQFDPSTSREDMIQGPWNHWLTEASGQIIGALAIHLAQQRNTLAWHVVPLGARTDSSSDWLNKLFSEEWVKAIEAFKTCPTLIDGRYSLSQISYCDASIDELLTDADHVEICEAPILPVGMRDPLGRWREVLDNLSVSHSVSLQDVFTHCDADGFSQKPAQWFMEMALRCLESYDEDPMLGTKWVPLANGARAKAIWDSEADSWLVSQSPENDLALRHALTEIVHPLLLTPPYAALVDWLSENANYKNELSAQHTLEAFARRYADAPWAAQQKDLLDLRDLFEHVDTKSSTLGYEVGVALLIESFSFESGGQVKQQKSLRSPVEIYLPASIADSQDAWSKAAASTPGIFWASASYSELFKTKRTKNEGNSVDHLTTSRKRGVKRFLSLLGAETSPRLVAAVTGTPPSMLPSHKSARTYLGRAKGGLRRDFTSPDLDAVLQDILQSAIPSTELQKSKKRRAVSTPRTLLTAADRAIALFRCLDASWPSLESQSRTYAYRENGRTDSSPVPTTWLARLIDSPWFPNLAGSLCIPRTLVVETKVTFAMYEDHTNFADGLHEADANSEFARALYMEVNPPVSGLVAALERERHGNSPDEANLMRLYKALAGHCPQSVAALSQASMIGDIPIASLRGKFGLSRARGLIAPCVTTQRDSKQWFSPRGVFAGKDVFHARQPFVLHDRQLMPLWNALGIRSPDLASCVRELESLAKMEYQPQLDALLIDIYRHMDGVLEKATAADRRSLTTVPLRSSETWSTKRPMYYCSYQSVDSTKITLWEPPCAPDSIPNFLRAASVERLPFAPLPSSNSTLAADDIRLRFQCALRILKTDLAREDERSYTAMAPWDRFDNADVHLHPTGQLIVNATPTGMRPVPLSVHAHADTHRCALHFDDVRLIGRVDFGGAAIASFGSGERVRAIALAWGAAWSASEDCRFTPDITLATEAQDTDLDTLIKERERLGNSGKRKIIKRDSSATRGGNGQINTLPTRRLKPLPEEFTFTTAIEGADESVGSGPRQRGTKPLLPPPTTAPRPNPKPAPESAHRQYSSAELQAKAWAYIEVVLQREDAVLADLQAYRGIGADGALDESTFVEMKSFARGAPSEIMLTEAEFRRAHESTSTFYLVIVSGLEEGYETEIRIYINPTKHFPWTPKGSVSIGGLARGAALVLRQSMD</sequence>
<evidence type="ECO:0000256" key="1">
    <source>
        <dbReference type="SAM" id="MobiDB-lite"/>
    </source>
</evidence>
<evidence type="ECO:0000313" key="2">
    <source>
        <dbReference type="EMBL" id="MDD1945300.1"/>
    </source>
</evidence>
<feature type="compositionally biased region" description="Pro residues" evidence="1">
    <location>
        <begin position="1357"/>
        <end position="1372"/>
    </location>
</feature>
<protein>
    <submittedName>
        <fullName evidence="2">ATP-binding protein</fullName>
    </submittedName>
</protein>
<organism evidence="2 3">
    <name type="scientific">Pseudomonas carnis</name>
    <dbReference type="NCBI Taxonomy" id="2487355"/>
    <lineage>
        <taxon>Bacteria</taxon>
        <taxon>Pseudomonadati</taxon>
        <taxon>Pseudomonadota</taxon>
        <taxon>Gammaproteobacteria</taxon>
        <taxon>Pseudomonadales</taxon>
        <taxon>Pseudomonadaceae</taxon>
        <taxon>Pseudomonas</taxon>
    </lineage>
</organism>
<keyword evidence="3" id="KW-1185">Reference proteome</keyword>
<dbReference type="EMBL" id="JANCLL010000018">
    <property type="protein sequence ID" value="MDD1945300.1"/>
    <property type="molecule type" value="Genomic_DNA"/>
</dbReference>
<reference evidence="2" key="1">
    <citation type="submission" date="2022-07" db="EMBL/GenBank/DDBJ databases">
        <title>Draft genome of Pseudomonas carnis strain LP isolated from cheese.</title>
        <authorList>
            <person name="Wolfe B.E."/>
        </authorList>
    </citation>
    <scope>NUCLEOTIDE SEQUENCE</scope>
    <source>
        <strain evidence="2">LP</strain>
    </source>
</reference>
<dbReference type="Proteomes" id="UP001150614">
    <property type="component" value="Unassembled WGS sequence"/>
</dbReference>
<gene>
    <name evidence="2" type="ORF">NMG11_15840</name>
</gene>
<accession>A0ABT5RI35</accession>
<proteinExistence type="predicted"/>
<dbReference type="GO" id="GO:0005524">
    <property type="term" value="F:ATP binding"/>
    <property type="evidence" value="ECO:0007669"/>
    <property type="project" value="UniProtKB-KW"/>
</dbReference>
<evidence type="ECO:0000313" key="3">
    <source>
        <dbReference type="Proteomes" id="UP001150614"/>
    </source>
</evidence>
<name>A0ABT5RI35_9PSED</name>
<dbReference type="NCBIfam" id="NF047352">
    <property type="entry name" value="P_loop_sacsin"/>
    <property type="match status" value="1"/>
</dbReference>
<dbReference type="RefSeq" id="WP_054896473.1">
    <property type="nucleotide sequence ID" value="NZ_JAEKCO010000001.1"/>
</dbReference>
<keyword evidence="2" id="KW-0067">ATP-binding</keyword>
<keyword evidence="2" id="KW-0547">Nucleotide-binding</keyword>
<comment type="caution">
    <text evidence="2">The sequence shown here is derived from an EMBL/GenBank/DDBJ whole genome shotgun (WGS) entry which is preliminary data.</text>
</comment>
<feature type="region of interest" description="Disordered" evidence="1">
    <location>
        <begin position="1298"/>
        <end position="1380"/>
    </location>
</feature>
<dbReference type="InterPro" id="IPR036890">
    <property type="entry name" value="HATPase_C_sf"/>
</dbReference>